<feature type="non-terminal residue" evidence="7">
    <location>
        <position position="1"/>
    </location>
</feature>
<dbReference type="PROSITE" id="PS00092">
    <property type="entry name" value="N6_MTASE"/>
    <property type="match status" value="1"/>
</dbReference>
<dbReference type="InterPro" id="IPR050953">
    <property type="entry name" value="N4_N6_ade-DNA_methylase"/>
</dbReference>
<gene>
    <name evidence="7" type="ORF">S06H3_55895</name>
</gene>
<dbReference type="GO" id="GO:0032259">
    <property type="term" value="P:methylation"/>
    <property type="evidence" value="ECO:0007669"/>
    <property type="project" value="UniProtKB-KW"/>
</dbReference>
<dbReference type="PANTHER" id="PTHR33841">
    <property type="entry name" value="DNA METHYLTRANSFERASE YEEA-RELATED"/>
    <property type="match status" value="1"/>
</dbReference>
<dbReference type="EMBL" id="BARV01035888">
    <property type="protein sequence ID" value="GAI48468.1"/>
    <property type="molecule type" value="Genomic_DNA"/>
</dbReference>
<dbReference type="PRINTS" id="PR00507">
    <property type="entry name" value="N12N6MTFRASE"/>
</dbReference>
<evidence type="ECO:0000256" key="1">
    <source>
        <dbReference type="ARBA" id="ARBA00011900"/>
    </source>
</evidence>
<dbReference type="PANTHER" id="PTHR33841:SF1">
    <property type="entry name" value="DNA METHYLTRANSFERASE A"/>
    <property type="match status" value="1"/>
</dbReference>
<name>X1NY17_9ZZZZ</name>
<dbReference type="InterPro" id="IPR029063">
    <property type="entry name" value="SAM-dependent_MTases_sf"/>
</dbReference>
<evidence type="ECO:0000256" key="5">
    <source>
        <dbReference type="ARBA" id="ARBA00047942"/>
    </source>
</evidence>
<dbReference type="InterPro" id="IPR011639">
    <property type="entry name" value="MethylTrfase_TaqI-like_dom"/>
</dbReference>
<feature type="non-terminal residue" evidence="7">
    <location>
        <position position="233"/>
    </location>
</feature>
<comment type="catalytic activity">
    <reaction evidence="5">
        <text>a 2'-deoxyadenosine in DNA + S-adenosyl-L-methionine = an N(6)-methyl-2'-deoxyadenosine in DNA + S-adenosyl-L-homocysteine + H(+)</text>
        <dbReference type="Rhea" id="RHEA:15197"/>
        <dbReference type="Rhea" id="RHEA-COMP:12418"/>
        <dbReference type="Rhea" id="RHEA-COMP:12419"/>
        <dbReference type="ChEBI" id="CHEBI:15378"/>
        <dbReference type="ChEBI" id="CHEBI:57856"/>
        <dbReference type="ChEBI" id="CHEBI:59789"/>
        <dbReference type="ChEBI" id="CHEBI:90615"/>
        <dbReference type="ChEBI" id="CHEBI:90616"/>
        <dbReference type="EC" id="2.1.1.72"/>
    </reaction>
</comment>
<organism evidence="7">
    <name type="scientific">marine sediment metagenome</name>
    <dbReference type="NCBI Taxonomy" id="412755"/>
    <lineage>
        <taxon>unclassified sequences</taxon>
        <taxon>metagenomes</taxon>
        <taxon>ecological metagenomes</taxon>
    </lineage>
</organism>
<evidence type="ECO:0000256" key="3">
    <source>
        <dbReference type="ARBA" id="ARBA00022679"/>
    </source>
</evidence>
<protein>
    <recommendedName>
        <fullName evidence="1">site-specific DNA-methyltransferase (adenine-specific)</fullName>
        <ecNumber evidence="1">2.1.1.72</ecNumber>
    </recommendedName>
</protein>
<evidence type="ECO:0000259" key="6">
    <source>
        <dbReference type="Pfam" id="PF07669"/>
    </source>
</evidence>
<dbReference type="GO" id="GO:0003676">
    <property type="term" value="F:nucleic acid binding"/>
    <property type="evidence" value="ECO:0007669"/>
    <property type="project" value="InterPro"/>
</dbReference>
<reference evidence="7" key="1">
    <citation type="journal article" date="2014" name="Front. Microbiol.">
        <title>High frequency of phylogenetically diverse reductive dehalogenase-homologous genes in deep subseafloor sedimentary metagenomes.</title>
        <authorList>
            <person name="Kawai M."/>
            <person name="Futagami T."/>
            <person name="Toyoda A."/>
            <person name="Takaki Y."/>
            <person name="Nishi S."/>
            <person name="Hori S."/>
            <person name="Arai W."/>
            <person name="Tsubouchi T."/>
            <person name="Morono Y."/>
            <person name="Uchiyama I."/>
            <person name="Ito T."/>
            <person name="Fujiyama A."/>
            <person name="Inagaki F."/>
            <person name="Takami H."/>
        </authorList>
    </citation>
    <scope>NUCLEOTIDE SEQUENCE</scope>
    <source>
        <strain evidence="7">Expedition CK06-06</strain>
    </source>
</reference>
<evidence type="ECO:0000313" key="7">
    <source>
        <dbReference type="EMBL" id="GAI48468.1"/>
    </source>
</evidence>
<dbReference type="SUPFAM" id="SSF53335">
    <property type="entry name" value="S-adenosyl-L-methionine-dependent methyltransferases"/>
    <property type="match status" value="1"/>
</dbReference>
<keyword evidence="3" id="KW-0808">Transferase</keyword>
<dbReference type="Gene3D" id="3.40.50.150">
    <property type="entry name" value="Vaccinia Virus protein VP39"/>
    <property type="match status" value="1"/>
</dbReference>
<dbReference type="GO" id="GO:0006304">
    <property type="term" value="P:DNA modification"/>
    <property type="evidence" value="ECO:0007669"/>
    <property type="project" value="InterPro"/>
</dbReference>
<dbReference type="GO" id="GO:0009007">
    <property type="term" value="F:site-specific DNA-methyltransferase (adenine-specific) activity"/>
    <property type="evidence" value="ECO:0007669"/>
    <property type="project" value="UniProtKB-EC"/>
</dbReference>
<dbReference type="Pfam" id="PF07669">
    <property type="entry name" value="Eco57I"/>
    <property type="match status" value="1"/>
</dbReference>
<accession>X1NY17</accession>
<comment type="caution">
    <text evidence="7">The sequence shown here is derived from an EMBL/GenBank/DDBJ whole genome shotgun (WGS) entry which is preliminary data.</text>
</comment>
<dbReference type="AlphaFoldDB" id="X1NY17"/>
<keyword evidence="2" id="KW-0489">Methyltransferase</keyword>
<dbReference type="EC" id="2.1.1.72" evidence="1"/>
<evidence type="ECO:0000256" key="2">
    <source>
        <dbReference type="ARBA" id="ARBA00022603"/>
    </source>
</evidence>
<evidence type="ECO:0000256" key="4">
    <source>
        <dbReference type="ARBA" id="ARBA00022691"/>
    </source>
</evidence>
<sequence length="233" mass="27254">NWGGGDSQAVKLSQWNPFSGESCEWFDPKWMFGVKDGFDIVIANPPYVRQEEINFKSELKKEYEIFNSVSDLYTYFYERGFELLKKIGVLTFITSNKFLRARYGNVLRKYLQTNTTIKSIINFGNRHMFEATTNTLIFIATKEKNDRNVFAYSDSIEVPDKINFSQSALQDREWTIEKPEIIRLKSKVEEMGTLLKDWDIRINYGIKTGYNEAFIIDEATKNELIKIEPKAKE</sequence>
<keyword evidence="4" id="KW-0949">S-adenosyl-L-methionine</keyword>
<proteinExistence type="predicted"/>
<dbReference type="InterPro" id="IPR002052">
    <property type="entry name" value="DNA_methylase_N6_adenine_CS"/>
</dbReference>
<feature type="domain" description="Type II methyltransferase M.TaqI-like" evidence="6">
    <location>
        <begin position="26"/>
        <end position="129"/>
    </location>
</feature>